<sequence length="161" mass="19061">MKKIYLILIIVLVLNGCSLNKPYVTIENSLRDLSEDEFKYINDMNKYTIEDFKYYELKVEGKKLDDVEVREITIPEEELIKHALVEYKPNIWALLKSLSQDNKSEDFFVYEYKFLLNMSEISVDELRDVLDEFEVSIHIKTKDGYEIEEECNLGLDLSIIE</sequence>
<dbReference type="EMBL" id="CP058561">
    <property type="protein sequence ID" value="QUH28492.1"/>
    <property type="molecule type" value="Genomic_DNA"/>
</dbReference>
<evidence type="ECO:0000313" key="1">
    <source>
        <dbReference type="EMBL" id="QUH28492.1"/>
    </source>
</evidence>
<dbReference type="RefSeq" id="WP_212692712.1">
    <property type="nucleotide sequence ID" value="NZ_CP058561.1"/>
</dbReference>
<evidence type="ECO:0000313" key="2">
    <source>
        <dbReference type="Proteomes" id="UP000677305"/>
    </source>
</evidence>
<name>A0A8J8SB93_9FIRM</name>
<keyword evidence="2" id="KW-1185">Reference proteome</keyword>
<dbReference type="Proteomes" id="UP000677305">
    <property type="component" value="Chromosome"/>
</dbReference>
<accession>A0A8J8SB93</accession>
<protein>
    <submittedName>
        <fullName evidence="1">Uncharacterized protein</fullName>
    </submittedName>
</protein>
<proteinExistence type="predicted"/>
<gene>
    <name evidence="1" type="ORF">HYG85_05945</name>
</gene>
<dbReference type="AlphaFoldDB" id="A0A8J8SB93"/>
<organism evidence="1 2">
    <name type="scientific">Vallitalea guaymasensis</name>
    <dbReference type="NCBI Taxonomy" id="1185412"/>
    <lineage>
        <taxon>Bacteria</taxon>
        <taxon>Bacillati</taxon>
        <taxon>Bacillota</taxon>
        <taxon>Clostridia</taxon>
        <taxon>Lachnospirales</taxon>
        <taxon>Vallitaleaceae</taxon>
        <taxon>Vallitalea</taxon>
    </lineage>
</organism>
<reference evidence="1 2" key="1">
    <citation type="submission" date="2020-07" db="EMBL/GenBank/DDBJ databases">
        <title>Vallitalea guaymasensis genome.</title>
        <authorList>
            <person name="Postec A."/>
        </authorList>
    </citation>
    <scope>NUCLEOTIDE SEQUENCE [LARGE SCALE GENOMIC DNA]</scope>
    <source>
        <strain evidence="1 2">Ra1766G1</strain>
    </source>
</reference>
<dbReference type="KEGG" id="vgu:HYG85_05945"/>